<evidence type="ECO:0000256" key="1">
    <source>
        <dbReference type="SAM" id="MobiDB-lite"/>
    </source>
</evidence>
<feature type="region of interest" description="Disordered" evidence="1">
    <location>
        <begin position="395"/>
        <end position="439"/>
    </location>
</feature>
<dbReference type="Proteomes" id="UP000837857">
    <property type="component" value="Chromosome 12"/>
</dbReference>
<feature type="region of interest" description="Disordered" evidence="1">
    <location>
        <begin position="554"/>
        <end position="581"/>
    </location>
</feature>
<feature type="compositionally biased region" description="Basic and acidic residues" evidence="1">
    <location>
        <begin position="716"/>
        <end position="726"/>
    </location>
</feature>
<feature type="compositionally biased region" description="Polar residues" evidence="1">
    <location>
        <begin position="408"/>
        <end position="439"/>
    </location>
</feature>
<dbReference type="EMBL" id="OW152824">
    <property type="protein sequence ID" value="CAH2040352.1"/>
    <property type="molecule type" value="Genomic_DNA"/>
</dbReference>
<name>A0ABN8HUT6_9NEOP</name>
<feature type="region of interest" description="Disordered" evidence="1">
    <location>
        <begin position="13"/>
        <end position="42"/>
    </location>
</feature>
<gene>
    <name evidence="2" type="ORF">IPOD504_LOCUS2508</name>
</gene>
<feature type="non-terminal residue" evidence="2">
    <location>
        <position position="738"/>
    </location>
</feature>
<evidence type="ECO:0000313" key="2">
    <source>
        <dbReference type="EMBL" id="CAH2040352.1"/>
    </source>
</evidence>
<feature type="region of interest" description="Disordered" evidence="1">
    <location>
        <begin position="626"/>
        <end position="738"/>
    </location>
</feature>
<feature type="region of interest" description="Disordered" evidence="1">
    <location>
        <begin position="458"/>
        <end position="477"/>
    </location>
</feature>
<sequence>MRNVTAPVWACTPDGFGTRVRARMRHPPSEEARRETATSSRSRPVLFAFATVTRSALSQSQGSAGRRTRVRRRHRRRRRRGPTPSHTAGGPVRAMAAQPTRPPPDNLLFRGPPPTLPRVLLVPNDHPSAATKGCTVLSAADDADALREINNVGVPTYGEPYDTAQRQNDAFENDPKAEQQPAFGSLLRRSHSFDISYIYSSKCDDELVAIAYRQRRSEPDLSKYGLFVEADVAMQCEPMAPASLVLNNPFYDGSFALDPALLDRSIVALPDNYLAFEDSFVPTWDYKPEFLNNTDLNPELYYETLPIVPSNDPWSVYEHNNSNFGYYAPQLEVPTEDGIQYMRLSELEFALPQYMSLPTVLTIDPLNNQTKEHNDLQAEKETNNNVVSDNVSVKQEVASSANKKEPLSPSTAGITPTNEQNSNEVPTNRDSSRSAESLNADVSNDVTSSLAFIPSSKSSQILSARDDTSDDTSPCSTDYQEASALDLTQSLGELSSCVDSTEFSQSRDDVSPAPAEATTKFASSEIKKKDDECNGPLVPSSEIAVAKMPLRQLPSIPHRDDQPTKLPPVPENPPSTDSVVDKPKTALAHNQPVDAKTVVNIADKAPPKPGCNQSVAICSSKVKGANVRRNLPTPPSVPPAWLSNAPTGDRADNVQKNVPQICIQRAEGQTRGADKSPKATQQAPAKGCAPGAAATEPQPSCSFAPPPQPPHNSQLKPDKQPKEVEVSQHFSILRPHSH</sequence>
<organism evidence="2 3">
    <name type="scientific">Iphiclides podalirius</name>
    <name type="common">scarce swallowtail</name>
    <dbReference type="NCBI Taxonomy" id="110791"/>
    <lineage>
        <taxon>Eukaryota</taxon>
        <taxon>Metazoa</taxon>
        <taxon>Ecdysozoa</taxon>
        <taxon>Arthropoda</taxon>
        <taxon>Hexapoda</taxon>
        <taxon>Insecta</taxon>
        <taxon>Pterygota</taxon>
        <taxon>Neoptera</taxon>
        <taxon>Endopterygota</taxon>
        <taxon>Lepidoptera</taxon>
        <taxon>Glossata</taxon>
        <taxon>Ditrysia</taxon>
        <taxon>Papilionoidea</taxon>
        <taxon>Papilionidae</taxon>
        <taxon>Papilioninae</taxon>
        <taxon>Iphiclides</taxon>
    </lineage>
</organism>
<protein>
    <submittedName>
        <fullName evidence="2">Uncharacterized protein</fullName>
    </submittedName>
</protein>
<feature type="region of interest" description="Disordered" evidence="1">
    <location>
        <begin position="55"/>
        <end position="104"/>
    </location>
</feature>
<accession>A0ABN8HUT6</accession>
<feature type="compositionally biased region" description="Basic residues" evidence="1">
    <location>
        <begin position="66"/>
        <end position="81"/>
    </location>
</feature>
<feature type="compositionally biased region" description="Low complexity" evidence="1">
    <location>
        <begin position="683"/>
        <end position="703"/>
    </location>
</feature>
<reference evidence="2" key="1">
    <citation type="submission" date="2022-03" db="EMBL/GenBank/DDBJ databases">
        <authorList>
            <person name="Martin H S."/>
        </authorList>
    </citation>
    <scope>NUCLEOTIDE SEQUENCE</scope>
</reference>
<proteinExistence type="predicted"/>
<evidence type="ECO:0000313" key="3">
    <source>
        <dbReference type="Proteomes" id="UP000837857"/>
    </source>
</evidence>
<feature type="compositionally biased region" description="Basic and acidic residues" evidence="1">
    <location>
        <begin position="27"/>
        <end position="36"/>
    </location>
</feature>
<keyword evidence="3" id="KW-1185">Reference proteome</keyword>